<evidence type="ECO:0000313" key="2">
    <source>
        <dbReference type="EMBL" id="ABD32738.1"/>
    </source>
</evidence>
<gene>
    <name evidence="2" type="ORF">MtrDRAFT_AC150777g13v1</name>
</gene>
<keyword evidence="1" id="KW-0812">Transmembrane</keyword>
<sequence>MWSLKRTGERPVSGQKANKFISKFAKKSYRRVFWSFPAVGPIFILVTVSESFQIVFLHFISKLC</sequence>
<protein>
    <recommendedName>
        <fullName evidence="3">Transmembrane protein</fullName>
    </recommendedName>
</protein>
<evidence type="ECO:0000256" key="1">
    <source>
        <dbReference type="SAM" id="Phobius"/>
    </source>
</evidence>
<reference evidence="2" key="2">
    <citation type="submission" date="2006-02" db="EMBL/GenBank/DDBJ databases">
        <authorList>
            <consortium name="The International Medicago Genome Annotation Group"/>
        </authorList>
    </citation>
    <scope>NUCLEOTIDE SEQUENCE</scope>
</reference>
<evidence type="ECO:0008006" key="3">
    <source>
        <dbReference type="Google" id="ProtNLM"/>
    </source>
</evidence>
<organism evidence="2">
    <name type="scientific">Medicago truncatula</name>
    <name type="common">Barrel medic</name>
    <name type="synonym">Medicago tribuloides</name>
    <dbReference type="NCBI Taxonomy" id="3880"/>
    <lineage>
        <taxon>Eukaryota</taxon>
        <taxon>Viridiplantae</taxon>
        <taxon>Streptophyta</taxon>
        <taxon>Embryophyta</taxon>
        <taxon>Tracheophyta</taxon>
        <taxon>Spermatophyta</taxon>
        <taxon>Magnoliopsida</taxon>
        <taxon>eudicotyledons</taxon>
        <taxon>Gunneridae</taxon>
        <taxon>Pentapetalae</taxon>
        <taxon>rosids</taxon>
        <taxon>fabids</taxon>
        <taxon>Fabales</taxon>
        <taxon>Fabaceae</taxon>
        <taxon>Papilionoideae</taxon>
        <taxon>50 kb inversion clade</taxon>
        <taxon>NPAAA clade</taxon>
        <taxon>Hologalegina</taxon>
        <taxon>IRL clade</taxon>
        <taxon>Trifolieae</taxon>
        <taxon>Medicago</taxon>
    </lineage>
</organism>
<reference evidence="2" key="1">
    <citation type="submission" date="2004-10" db="EMBL/GenBank/DDBJ databases">
        <title>Medicago truncatula BAC genomic sequence.</title>
        <authorList>
            <person name="Town C.D."/>
            <person name="Tallon L.J."/>
            <person name="Arbogast T."/>
            <person name="Althoff R."/>
            <person name="Hine E."/>
            <person name="Monaghan E."/>
            <person name="Smith S.A."/>
            <person name="Utterback T."/>
            <person name="Feldblyum T."/>
            <person name="Koo H."/>
            <person name="Cheung F."/>
        </authorList>
    </citation>
    <scope>NUCLEOTIDE SEQUENCE</scope>
</reference>
<keyword evidence="1" id="KW-1133">Transmembrane helix</keyword>
<proteinExistence type="predicted"/>
<accession>Q2HT68</accession>
<name>Q2HT68_MEDTR</name>
<feature type="transmembrane region" description="Helical" evidence="1">
    <location>
        <begin position="32"/>
        <end position="60"/>
    </location>
</feature>
<keyword evidence="1" id="KW-0472">Membrane</keyword>
<dbReference type="AlphaFoldDB" id="Q2HT68"/>
<dbReference type="EMBL" id="AC150777">
    <property type="protein sequence ID" value="ABD32738.1"/>
    <property type="molecule type" value="Genomic_DNA"/>
</dbReference>